<sequence length="259" mass="29389">MRATRLARRAAAYLRRLAIAGGRRDYRRFIILSPGRAGSTLLVERCASHPAICCFTELLHAGRSFADPLRDPMLFLRRYPWRRHPRGIGAVGFKLLYEQFMRHREALRPLVDDRDLHIIWLDRRDRLAHYLSSVALQATGVANVSRDADVPPTMAHAIDPEHCRRFFMGNALMSDIVTESFRGHPMLRILYEDLVADPPGVDASLCAFLGVPPRPLNHNTRKLARGSLAQRVTNREDLLAHFRGTRWEEEIAAALGGGR</sequence>
<dbReference type="SUPFAM" id="SSF52540">
    <property type="entry name" value="P-loop containing nucleoside triphosphate hydrolases"/>
    <property type="match status" value="1"/>
</dbReference>
<dbReference type="InterPro" id="IPR027417">
    <property type="entry name" value="P-loop_NTPase"/>
</dbReference>
<dbReference type="STRING" id="1123269.NX02_00200"/>
<dbReference type="PATRIC" id="fig|1123269.5.peg.37"/>
<evidence type="ECO:0000313" key="2">
    <source>
        <dbReference type="Proteomes" id="UP000018851"/>
    </source>
</evidence>
<evidence type="ECO:0000313" key="1">
    <source>
        <dbReference type="EMBL" id="AHE51809.1"/>
    </source>
</evidence>
<dbReference type="Gene3D" id="3.40.50.300">
    <property type="entry name" value="P-loop containing nucleotide triphosphate hydrolases"/>
    <property type="match status" value="1"/>
</dbReference>
<name>W0A1J4_9SPHN</name>
<proteinExistence type="predicted"/>
<dbReference type="KEGG" id="ssan:NX02_00200"/>
<dbReference type="HOGENOM" id="CLU_1073267_0_0_5"/>
<gene>
    <name evidence="1" type="ORF">NX02_00200</name>
</gene>
<organism evidence="1 2">
    <name type="scientific">Sphingomonas sanxanigenens DSM 19645 = NX02</name>
    <dbReference type="NCBI Taxonomy" id="1123269"/>
    <lineage>
        <taxon>Bacteria</taxon>
        <taxon>Pseudomonadati</taxon>
        <taxon>Pseudomonadota</taxon>
        <taxon>Alphaproteobacteria</taxon>
        <taxon>Sphingomonadales</taxon>
        <taxon>Sphingomonadaceae</taxon>
        <taxon>Sphingomonas</taxon>
    </lineage>
</organism>
<protein>
    <recommendedName>
        <fullName evidence="3">Sulfotransferase</fullName>
    </recommendedName>
</protein>
<dbReference type="OrthoDB" id="5562925at2"/>
<dbReference type="Proteomes" id="UP000018851">
    <property type="component" value="Chromosome"/>
</dbReference>
<dbReference type="eggNOG" id="COG4424">
    <property type="taxonomic scope" value="Bacteria"/>
</dbReference>
<evidence type="ECO:0008006" key="3">
    <source>
        <dbReference type="Google" id="ProtNLM"/>
    </source>
</evidence>
<dbReference type="AlphaFoldDB" id="W0A1J4"/>
<dbReference type="EMBL" id="CP006644">
    <property type="protein sequence ID" value="AHE51809.1"/>
    <property type="molecule type" value="Genomic_DNA"/>
</dbReference>
<accession>W0A1J4</accession>
<keyword evidence="2" id="KW-1185">Reference proteome</keyword>
<reference evidence="1 2" key="1">
    <citation type="submission" date="2013-07" db="EMBL/GenBank/DDBJ databases">
        <title>Completed genome of Sphingomonas sanxanigenens NX02.</title>
        <authorList>
            <person name="Ma T."/>
            <person name="Huang H."/>
            <person name="Wu M."/>
            <person name="Li X."/>
            <person name="Li G."/>
        </authorList>
    </citation>
    <scope>NUCLEOTIDE SEQUENCE [LARGE SCALE GENOMIC DNA]</scope>
    <source>
        <strain evidence="1 2">NX02</strain>
    </source>
</reference>
<dbReference type="RefSeq" id="WP_025290197.1">
    <property type="nucleotide sequence ID" value="NZ_CP006644.1"/>
</dbReference>